<evidence type="ECO:0000313" key="1">
    <source>
        <dbReference type="EMBL" id="SEL27191.1"/>
    </source>
</evidence>
<organism evidence="1 2">
    <name type="scientific">Nitrosovibrio tenuis</name>
    <dbReference type="NCBI Taxonomy" id="1233"/>
    <lineage>
        <taxon>Bacteria</taxon>
        <taxon>Pseudomonadati</taxon>
        <taxon>Pseudomonadota</taxon>
        <taxon>Betaproteobacteria</taxon>
        <taxon>Nitrosomonadales</taxon>
        <taxon>Nitrosomonadaceae</taxon>
        <taxon>Nitrosovibrio</taxon>
    </lineage>
</organism>
<reference evidence="1" key="1">
    <citation type="submission" date="2016-10" db="EMBL/GenBank/DDBJ databases">
        <authorList>
            <person name="de Groot N.N."/>
        </authorList>
    </citation>
    <scope>NUCLEOTIDE SEQUENCE [LARGE SCALE GENOMIC DNA]</scope>
    <source>
        <strain evidence="1">Nv1</strain>
    </source>
</reference>
<dbReference type="EMBL" id="FOBH01000007">
    <property type="protein sequence ID" value="SEL27191.1"/>
    <property type="molecule type" value="Genomic_DNA"/>
</dbReference>
<name>A0A1H7NUP8_9PROT</name>
<sequence length="67" mass="7860">MVKTCWKNLISEAMEQRNESCEDVVRCTLSEDDLLAEFDDSYGTIEDKPFTLWTKERVYFPAVYEIG</sequence>
<dbReference type="Proteomes" id="UP000198620">
    <property type="component" value="Unassembled WGS sequence"/>
</dbReference>
<gene>
    <name evidence="1" type="ORF">SAMN05216387_107143</name>
</gene>
<keyword evidence="2" id="KW-1185">Reference proteome</keyword>
<evidence type="ECO:0000313" key="2">
    <source>
        <dbReference type="Proteomes" id="UP000198620"/>
    </source>
</evidence>
<dbReference type="AlphaFoldDB" id="A0A1H7NUP8"/>
<accession>A0A1H7NUP8</accession>
<proteinExistence type="predicted"/>
<protein>
    <submittedName>
        <fullName evidence="1">Uncharacterized protein</fullName>
    </submittedName>
</protein>